<keyword evidence="8" id="KW-0175">Coiled coil</keyword>
<keyword evidence="5" id="KW-0812">Transmembrane</keyword>
<evidence type="ECO:0000313" key="10">
    <source>
        <dbReference type="Proteomes" id="UP000613255"/>
    </source>
</evidence>
<feature type="coiled-coil region" evidence="8">
    <location>
        <begin position="222"/>
        <end position="292"/>
    </location>
</feature>
<dbReference type="GO" id="GO:0009279">
    <property type="term" value="C:cell outer membrane"/>
    <property type="evidence" value="ECO:0007669"/>
    <property type="project" value="UniProtKB-SubCell"/>
</dbReference>
<dbReference type="PANTHER" id="PTHR30026:SF20">
    <property type="entry name" value="OUTER MEMBRANE PROTEIN TOLC"/>
    <property type="match status" value="1"/>
</dbReference>
<evidence type="ECO:0000256" key="2">
    <source>
        <dbReference type="ARBA" id="ARBA00007613"/>
    </source>
</evidence>
<keyword evidence="4" id="KW-1134">Transmembrane beta strand</keyword>
<evidence type="ECO:0000256" key="8">
    <source>
        <dbReference type="SAM" id="Coils"/>
    </source>
</evidence>
<dbReference type="InterPro" id="IPR051906">
    <property type="entry name" value="TolC-like"/>
</dbReference>
<dbReference type="SUPFAM" id="SSF56954">
    <property type="entry name" value="Outer membrane efflux proteins (OEP)"/>
    <property type="match status" value="1"/>
</dbReference>
<keyword evidence="10" id="KW-1185">Reference proteome</keyword>
<sequence>MPQINGCLIQSLATAPLDRWRFNISGKLAILPLILILAGCGNSPESETVRHIETRSQTLKPLTPGEGKDAQSAVRAALLLDPSVREQASLTGASVDQIAIERSALMPSLSFGLVAGVGEVGAGDPDIELSGNQVLVDFGGRKRAIKAADVNLQIQYLKFQATVDASISTALITYRQVAMLQNLIKVKAAHLASMEDLHKLITERINIGASSSPDLLEIRNRMERAAFDLQDAKMELAEMRDKLLRLTGRSDGGMIPNFTQTCGPPDGETDQLRIARLELVKARLNLEGAQRARLPSISLNPVGRAGIGTDGIKTGMNVEIGSPLFNGGAIKARENAARNLQRSAEALVEAEQRNIRLDDLRLRRQISSLKEKQLMLARQITLLAETRDLYYTQYIKLGTRQITDLLDAEESLHLRKAELVEAGFDLQKRLVECAARSKVLRRELGLNKFQTYGYPLTADGF</sequence>
<keyword evidence="7" id="KW-0998">Cell outer membrane</keyword>
<comment type="similarity">
    <text evidence="2">Belongs to the outer membrane factor (OMF) (TC 1.B.17) family.</text>
</comment>
<dbReference type="GO" id="GO:0015562">
    <property type="term" value="F:efflux transmembrane transporter activity"/>
    <property type="evidence" value="ECO:0007669"/>
    <property type="project" value="InterPro"/>
</dbReference>
<dbReference type="AlphaFoldDB" id="A0A934HR44"/>
<dbReference type="GO" id="GO:1990281">
    <property type="term" value="C:efflux pump complex"/>
    <property type="evidence" value="ECO:0007669"/>
    <property type="project" value="TreeGrafter"/>
</dbReference>
<proteinExistence type="inferred from homology"/>
<protein>
    <submittedName>
        <fullName evidence="9">TolC family protein</fullName>
    </submittedName>
</protein>
<dbReference type="Proteomes" id="UP000613255">
    <property type="component" value="Unassembled WGS sequence"/>
</dbReference>
<evidence type="ECO:0000256" key="6">
    <source>
        <dbReference type="ARBA" id="ARBA00023136"/>
    </source>
</evidence>
<dbReference type="PANTHER" id="PTHR30026">
    <property type="entry name" value="OUTER MEMBRANE PROTEIN TOLC"/>
    <property type="match status" value="1"/>
</dbReference>
<evidence type="ECO:0000256" key="1">
    <source>
        <dbReference type="ARBA" id="ARBA00004442"/>
    </source>
</evidence>
<name>A0A934HR44_9RHOB</name>
<evidence type="ECO:0000256" key="5">
    <source>
        <dbReference type="ARBA" id="ARBA00022692"/>
    </source>
</evidence>
<reference evidence="9" key="1">
    <citation type="submission" date="2020-12" db="EMBL/GenBank/DDBJ databases">
        <title>Pontibaca salina gen. nov., sp. nov., isolated from marine sediment.</title>
        <authorList>
            <person name="Bo J."/>
            <person name="Wang S."/>
            <person name="Song X."/>
            <person name="Du Z."/>
        </authorList>
    </citation>
    <scope>NUCLEOTIDE SEQUENCE</scope>
    <source>
        <strain evidence="9">S1109L</strain>
    </source>
</reference>
<evidence type="ECO:0000313" key="9">
    <source>
        <dbReference type="EMBL" id="MBI6629105.1"/>
    </source>
</evidence>
<accession>A0A934HR44</accession>
<keyword evidence="3" id="KW-0813">Transport</keyword>
<organism evidence="9 10">
    <name type="scientific">Pontibaca salina</name>
    <dbReference type="NCBI Taxonomy" id="2795731"/>
    <lineage>
        <taxon>Bacteria</taxon>
        <taxon>Pseudomonadati</taxon>
        <taxon>Pseudomonadota</taxon>
        <taxon>Alphaproteobacteria</taxon>
        <taxon>Rhodobacterales</taxon>
        <taxon>Roseobacteraceae</taxon>
        <taxon>Pontibaca</taxon>
    </lineage>
</organism>
<dbReference type="RefSeq" id="WP_198685114.1">
    <property type="nucleotide sequence ID" value="NZ_JAEIJD010000002.1"/>
</dbReference>
<evidence type="ECO:0000256" key="3">
    <source>
        <dbReference type="ARBA" id="ARBA00022448"/>
    </source>
</evidence>
<evidence type="ECO:0000256" key="7">
    <source>
        <dbReference type="ARBA" id="ARBA00023237"/>
    </source>
</evidence>
<keyword evidence="6" id="KW-0472">Membrane</keyword>
<evidence type="ECO:0000256" key="4">
    <source>
        <dbReference type="ARBA" id="ARBA00022452"/>
    </source>
</evidence>
<gene>
    <name evidence="9" type="ORF">JAO82_04340</name>
</gene>
<dbReference type="Gene3D" id="1.20.1600.10">
    <property type="entry name" value="Outer membrane efflux proteins (OEP)"/>
    <property type="match status" value="1"/>
</dbReference>
<dbReference type="GO" id="GO:0015288">
    <property type="term" value="F:porin activity"/>
    <property type="evidence" value="ECO:0007669"/>
    <property type="project" value="TreeGrafter"/>
</dbReference>
<dbReference type="InterPro" id="IPR003423">
    <property type="entry name" value="OMP_efflux"/>
</dbReference>
<comment type="caution">
    <text evidence="9">The sequence shown here is derived from an EMBL/GenBank/DDBJ whole genome shotgun (WGS) entry which is preliminary data.</text>
</comment>
<comment type="subcellular location">
    <subcellularLocation>
        <location evidence="1">Cell outer membrane</location>
    </subcellularLocation>
</comment>
<dbReference type="Pfam" id="PF02321">
    <property type="entry name" value="OEP"/>
    <property type="match status" value="1"/>
</dbReference>
<dbReference type="EMBL" id="JAEIJD010000002">
    <property type="protein sequence ID" value="MBI6629105.1"/>
    <property type="molecule type" value="Genomic_DNA"/>
</dbReference>